<dbReference type="EMBL" id="AP024702">
    <property type="protein sequence ID" value="BCX46296.1"/>
    <property type="molecule type" value="Genomic_DNA"/>
</dbReference>
<evidence type="ECO:0000313" key="4">
    <source>
        <dbReference type="Proteomes" id="UP001374893"/>
    </source>
</evidence>
<dbReference type="Proteomes" id="UP001374893">
    <property type="component" value="Chromosome"/>
</dbReference>
<sequence>MTPALYAANTWDGGGADANWSTVENWDDDSVPGSGALTFAGELQTSTVNDLGAALAYGGINFTNNGSAGQTGVFTLAGDSIVLGGNVTTTATSTPFADVISLDVALNADRIVTTNTDHDLTISGIISDDGNRQLIKNGPGVLTLSGANTFGRLNHDAGTVRAGASGSVFGDDNVNLAGGTTLDVAGNDVTIGGLETSDGSSVTLGAGTLTFGDASNRTCRSVFSGSGKIIFAGTAQHQFGTNSGSAPDNTHTGGTQVDGDGTISHRLKVYADKSLGDPNGDVIFNGGTIYVQGGGGTSMTSPSTRGFVLNNVPGSTILFQGNNDWWINGPISGDGGIILRQNPNGDTEGHLLGANSFNGPLRIQGTSGGAMRVWISNLADSPTQNGNIIFGDEYNTLNDNNSQILYFDSSATAPLTLANRAIEFEGDNDAIGYLRNDNATHAVTVSTDLVNSGTGLKSFQLYAGSAGPVNVFSGVISDGSGTVSLRKAGNGEWTLSGANTHTGGTELSAGTLIVDTVDALGAGPLTRNNGNLVLNANQTVPALYVGGFQQPNGVYTSADFGWLSGAGTLTVGSALPSFWDLDDSVAGPGDTAGVVDGTWNAGNTNWSESAAGDVATAAWTAGRIATFSAGNTATDISTVTVDGTRDIGGLTFEEGDVTLASGAAPSLVLKSDALALVQSGATGTVDAPITDDGTAWALTKGGPNTLTLGGANTYTGTTRIDGGTLIAGSATAFGSGGDVTFAGGTLSYNTAGAAGDISTPARLKNSASAILIDTNGESVTLAGDIDSTNTGGLTKVGTGTLTLSGNNSYSGNTTPGDGLLVLDGGTISNSTQVRFTVDGSSMSVTNGGTLNSSGNQTFQADDITMSIVGGNGVTSTWDLGGNDLSTSNTSHDNQQLVIDGAGFAGSAVVTGVNTLVWGRTNNNSTITITDGGQMNVSGGDVRIGNPYYNTNGGSHMTIGGGTATSTFTGNTGRDFYIGFGERTGSNNNVVTVSENGVLTNIRHMYVGHINNAQNGDNVSTANQLLVTGGSAAMNQLSVGYVQTNDRRANANGVGVTGGGQLSTGGSAYVGRANNSGSESSANTLTVSGTGSQWDANNQTVYVGYTNNATANSDNNILTVGADGSVINVDSLIVGDGSGSETGNQLVVNGNASATTVTISAGNSLTGSGTVTGAVSAAGTVAPGTSVGTLSVTGNTTITGTLAIEVDGATADLLAIDGDLDITTATLSITEPGAGATLGSYTIVTYTGTLTPGGPGPFGSEGTLPAGYTVDYNTPGQIKLVSGGAPTGFDAWKVLGSMGPVTFEGDTNGDGVKDGLAFLLGVANPDDDANGNLPTVTESGGSLILTFNCLAIADRDGSTLRVQHSSDIGVSDPWLATVDEVPDADDAVPDNGVTFVVDTVSEAPLNKVTATIDSGEAAGGKLFGRLDGQE</sequence>
<gene>
    <name evidence="3" type="ORF">HAHE_02040</name>
</gene>
<evidence type="ECO:0000256" key="2">
    <source>
        <dbReference type="SAM" id="MobiDB-lite"/>
    </source>
</evidence>
<dbReference type="NCBIfam" id="TIGR02601">
    <property type="entry name" value="autotrns_rpt"/>
    <property type="match status" value="4"/>
</dbReference>
<dbReference type="Pfam" id="PF12951">
    <property type="entry name" value="PATR"/>
    <property type="match status" value="4"/>
</dbReference>
<keyword evidence="1" id="KW-0732">Signal</keyword>
<feature type="region of interest" description="Disordered" evidence="2">
    <location>
        <begin position="241"/>
        <end position="261"/>
    </location>
</feature>
<accession>A0ABN6GYJ4</accession>
<dbReference type="InterPro" id="IPR011050">
    <property type="entry name" value="Pectin_lyase_fold/virulence"/>
</dbReference>
<name>A0ABN6GYJ4_9BACT</name>
<proteinExistence type="predicted"/>
<keyword evidence="4" id="KW-1185">Reference proteome</keyword>
<dbReference type="SUPFAM" id="SSF51126">
    <property type="entry name" value="Pectin lyase-like"/>
    <property type="match status" value="3"/>
</dbReference>
<dbReference type="InterPro" id="IPR013425">
    <property type="entry name" value="Autotrns_rpt"/>
</dbReference>
<feature type="compositionally biased region" description="Polar residues" evidence="2">
    <location>
        <begin position="241"/>
        <end position="255"/>
    </location>
</feature>
<evidence type="ECO:0000256" key="1">
    <source>
        <dbReference type="ARBA" id="ARBA00022729"/>
    </source>
</evidence>
<protein>
    <submittedName>
        <fullName evidence="3">Autotransporter outer membrane beta-barrel domain-containing protein</fullName>
    </submittedName>
</protein>
<organism evidence="3 4">
    <name type="scientific">Haloferula helveola</name>
    <dbReference type="NCBI Taxonomy" id="490095"/>
    <lineage>
        <taxon>Bacteria</taxon>
        <taxon>Pseudomonadati</taxon>
        <taxon>Verrucomicrobiota</taxon>
        <taxon>Verrucomicrobiia</taxon>
        <taxon>Verrucomicrobiales</taxon>
        <taxon>Verrucomicrobiaceae</taxon>
        <taxon>Haloferula</taxon>
    </lineage>
</organism>
<evidence type="ECO:0000313" key="3">
    <source>
        <dbReference type="EMBL" id="BCX46296.1"/>
    </source>
</evidence>
<reference evidence="3 4" key="1">
    <citation type="submission" date="2021-06" db="EMBL/GenBank/DDBJ databases">
        <title>Complete genome of Haloferula helveola possessing various polysaccharide degrading enzymes.</title>
        <authorList>
            <person name="Takami H."/>
            <person name="Huang C."/>
            <person name="Hamasaki K."/>
        </authorList>
    </citation>
    <scope>NUCLEOTIDE SEQUENCE [LARGE SCALE GENOMIC DNA]</scope>
    <source>
        <strain evidence="3 4">CN-1</strain>
    </source>
</reference>